<name>A0A0F6RIM1_CITAM</name>
<dbReference type="InterPro" id="IPR019110">
    <property type="entry name" value="Uncharacterised_RAQPRD"/>
</dbReference>
<evidence type="ECO:0000313" key="3">
    <source>
        <dbReference type="Proteomes" id="UP000034085"/>
    </source>
</evidence>
<evidence type="ECO:0000313" key="2">
    <source>
        <dbReference type="EMBL" id="AKE61903.1"/>
    </source>
</evidence>
<protein>
    <recommendedName>
        <fullName evidence="4">Conjugal transfer protein</fullName>
    </recommendedName>
</protein>
<dbReference type="KEGG" id="cama:F384_09755"/>
<feature type="region of interest" description="Disordered" evidence="1">
    <location>
        <begin position="77"/>
        <end position="97"/>
    </location>
</feature>
<dbReference type="PATRIC" id="fig|1261127.3.peg.2032"/>
<reference evidence="2 3" key="1">
    <citation type="journal article" date="2013" name="Appl. Microbiol. Biotechnol.">
        <title>Glycerol assimilation and production of 1,3-propanediol by Citrobacter amalonaticus Y19.</title>
        <authorList>
            <person name="Ainala S.K."/>
            <person name="Ashok S."/>
            <person name="Ko Y."/>
            <person name="Park S."/>
        </authorList>
    </citation>
    <scope>NUCLEOTIDE SEQUENCE [LARGE SCALE GENOMIC DNA]</scope>
    <source>
        <strain evidence="2 3">Y19</strain>
    </source>
</reference>
<dbReference type="EMBL" id="CP011132">
    <property type="protein sequence ID" value="AKE61903.1"/>
    <property type="molecule type" value="Genomic_DNA"/>
</dbReference>
<organism evidence="2 3">
    <name type="scientific">Citrobacter amalonaticus Y19</name>
    <dbReference type="NCBI Taxonomy" id="1261127"/>
    <lineage>
        <taxon>Bacteria</taxon>
        <taxon>Pseudomonadati</taxon>
        <taxon>Pseudomonadota</taxon>
        <taxon>Gammaproteobacteria</taxon>
        <taxon>Enterobacterales</taxon>
        <taxon>Enterobacteriaceae</taxon>
        <taxon>Citrobacter</taxon>
    </lineage>
</organism>
<dbReference type="HOGENOM" id="CLU_155310_1_0_6"/>
<dbReference type="Pfam" id="PF09686">
    <property type="entry name" value="Plasmid_RAQPRD"/>
    <property type="match status" value="1"/>
</dbReference>
<dbReference type="NCBIfam" id="TIGR01690">
    <property type="entry name" value="ICE_RAQPRD"/>
    <property type="match status" value="1"/>
</dbReference>
<evidence type="ECO:0008006" key="4">
    <source>
        <dbReference type="Google" id="ProtNLM"/>
    </source>
</evidence>
<proteinExistence type="predicted"/>
<accession>A0A0F6RIM1</accession>
<gene>
    <name evidence="2" type="ORF">F384_09755</name>
</gene>
<dbReference type="AlphaFoldDB" id="A0A0F6RIM1"/>
<sequence>MCLCGCLLAGHPIAAPATERENLSLLLNQLNQFESTLQRAEKQASVAPEQRFFFDYPQAYADIRAIRSGVGQYLTPSRAQPQPVLPLAGHYRRENAQ</sequence>
<evidence type="ECO:0000256" key="1">
    <source>
        <dbReference type="SAM" id="MobiDB-lite"/>
    </source>
</evidence>
<dbReference type="Proteomes" id="UP000034085">
    <property type="component" value="Chromosome"/>
</dbReference>